<comment type="similarity">
    <text evidence="4">Belongs to the dihydroorotate dehydrogenase family. Type 1 subfamily.</text>
</comment>
<keyword evidence="7" id="KW-0288">FMN</keyword>
<dbReference type="GO" id="GO:0044205">
    <property type="term" value="P:'de novo' UMP biosynthetic process"/>
    <property type="evidence" value="ECO:0007669"/>
    <property type="project" value="UniProtKB-UniPathway"/>
</dbReference>
<dbReference type="UniPathway" id="UPA00070"/>
<reference evidence="11" key="1">
    <citation type="journal article" date="2014" name="Front. Microbiol.">
        <title>High frequency of phylogenetically diverse reductive dehalogenase-homologous genes in deep subseafloor sedimentary metagenomes.</title>
        <authorList>
            <person name="Kawai M."/>
            <person name="Futagami T."/>
            <person name="Toyoda A."/>
            <person name="Takaki Y."/>
            <person name="Nishi S."/>
            <person name="Hori S."/>
            <person name="Arai W."/>
            <person name="Tsubouchi T."/>
            <person name="Morono Y."/>
            <person name="Uchiyama I."/>
            <person name="Ito T."/>
            <person name="Fujiyama A."/>
            <person name="Inagaki F."/>
            <person name="Takami H."/>
        </authorList>
    </citation>
    <scope>NUCLEOTIDE SEQUENCE</scope>
    <source>
        <strain evidence="11">Expedition CK06-06</strain>
    </source>
</reference>
<dbReference type="SUPFAM" id="SSF51395">
    <property type="entry name" value="FMN-linked oxidoreductases"/>
    <property type="match status" value="1"/>
</dbReference>
<dbReference type="HAMAP" id="MF_00224">
    <property type="entry name" value="DHO_dh_type1"/>
    <property type="match status" value="1"/>
</dbReference>
<dbReference type="InterPro" id="IPR001295">
    <property type="entry name" value="Dihydroorotate_DH_CS"/>
</dbReference>
<evidence type="ECO:0000256" key="5">
    <source>
        <dbReference type="ARBA" id="ARBA00022490"/>
    </source>
</evidence>
<evidence type="ECO:0000256" key="4">
    <source>
        <dbReference type="ARBA" id="ARBA00008008"/>
    </source>
</evidence>
<dbReference type="InterPro" id="IPR049622">
    <property type="entry name" value="Dihydroorotate_DH_I"/>
</dbReference>
<evidence type="ECO:0000313" key="11">
    <source>
        <dbReference type="EMBL" id="GAH90326.1"/>
    </source>
</evidence>
<comment type="pathway">
    <text evidence="3">Pyrimidine metabolism; UMP biosynthesis via de novo pathway.</text>
</comment>
<dbReference type="InterPro" id="IPR024920">
    <property type="entry name" value="Dihydroorotate_DH_1"/>
</dbReference>
<keyword evidence="9" id="KW-0560">Oxidoreductase</keyword>
<sequence length="307" mass="31686">MNLAVHLAPRHRQGLLLANPVMTASGTFGYGTECSHLFDIQQLGAIVCKGTTLEPRDGNSQPRLAETACGVLNSIGLQNIGVNALIKEKAPTWASWRVPVIVNIAGETIDDYAQLAGKLDGVAGISAIEVNISCPNIKAGGAEFGANPESAAEVIATVKAATSRPILVKLTPNTSDIAKIAMAVAKAGADAISLINTLRGIAIDITKRRPLLGNISGGLSGPAIKPVAIYMVYEVAGAVEVPVIGCGGITTASDAIEFIMAGASAIQVGTASFTNPRAPLDVLEGIEQFMKKEGIKDIAELIGAARR</sequence>
<feature type="domain" description="Dihydroorotate dehydrogenase catalytic" evidence="10">
    <location>
        <begin position="14"/>
        <end position="290"/>
    </location>
</feature>
<keyword evidence="6" id="KW-0285">Flavoprotein</keyword>
<comment type="cofactor">
    <cofactor evidence="1">
        <name>FMN</name>
        <dbReference type="ChEBI" id="CHEBI:58210"/>
    </cofactor>
</comment>
<dbReference type="InterPro" id="IPR050074">
    <property type="entry name" value="DHO_dehydrogenase"/>
</dbReference>
<dbReference type="Gene3D" id="3.20.20.70">
    <property type="entry name" value="Aldolase class I"/>
    <property type="match status" value="1"/>
</dbReference>
<dbReference type="PROSITE" id="PS00911">
    <property type="entry name" value="DHODEHASE_1"/>
    <property type="match status" value="1"/>
</dbReference>
<evidence type="ECO:0000256" key="9">
    <source>
        <dbReference type="ARBA" id="ARBA00023002"/>
    </source>
</evidence>
<name>X1J6H5_9ZZZZ</name>
<dbReference type="GO" id="GO:0006207">
    <property type="term" value="P:'de novo' pyrimidine nucleobase biosynthetic process"/>
    <property type="evidence" value="ECO:0007669"/>
    <property type="project" value="InterPro"/>
</dbReference>
<dbReference type="InterPro" id="IPR033888">
    <property type="entry name" value="DHOD_1B"/>
</dbReference>
<comment type="caution">
    <text evidence="11">The sequence shown here is derived from an EMBL/GenBank/DDBJ whole genome shotgun (WGS) entry which is preliminary data.</text>
</comment>
<accession>X1J6H5</accession>
<dbReference type="Pfam" id="PF01180">
    <property type="entry name" value="DHO_dh"/>
    <property type="match status" value="1"/>
</dbReference>
<dbReference type="PIRSF" id="PIRSF000164">
    <property type="entry name" value="DHO_oxidase"/>
    <property type="match status" value="1"/>
</dbReference>
<protein>
    <recommendedName>
        <fullName evidence="10">Dihydroorotate dehydrogenase catalytic domain-containing protein</fullName>
    </recommendedName>
</protein>
<evidence type="ECO:0000256" key="2">
    <source>
        <dbReference type="ARBA" id="ARBA00004496"/>
    </source>
</evidence>
<dbReference type="InterPro" id="IPR012135">
    <property type="entry name" value="Dihydroorotate_DH_1_2"/>
</dbReference>
<dbReference type="InterPro" id="IPR005720">
    <property type="entry name" value="Dihydroorotate_DH_cat"/>
</dbReference>
<dbReference type="NCBIfam" id="TIGR01037">
    <property type="entry name" value="pyrD_sub1_fam"/>
    <property type="match status" value="1"/>
</dbReference>
<comment type="subcellular location">
    <subcellularLocation>
        <location evidence="2">Cytoplasm</location>
    </subcellularLocation>
</comment>
<dbReference type="EMBL" id="BARV01002198">
    <property type="protein sequence ID" value="GAH90326.1"/>
    <property type="molecule type" value="Genomic_DNA"/>
</dbReference>
<dbReference type="PROSITE" id="PS00912">
    <property type="entry name" value="DHODEHASE_2"/>
    <property type="match status" value="1"/>
</dbReference>
<keyword evidence="8" id="KW-0665">Pyrimidine biosynthesis</keyword>
<dbReference type="CDD" id="cd04740">
    <property type="entry name" value="DHOD_1B_like"/>
    <property type="match status" value="1"/>
</dbReference>
<evidence type="ECO:0000259" key="10">
    <source>
        <dbReference type="Pfam" id="PF01180"/>
    </source>
</evidence>
<evidence type="ECO:0000256" key="1">
    <source>
        <dbReference type="ARBA" id="ARBA00001917"/>
    </source>
</evidence>
<dbReference type="PANTHER" id="PTHR48109">
    <property type="entry name" value="DIHYDROOROTATE DEHYDROGENASE (QUINONE), MITOCHONDRIAL-RELATED"/>
    <property type="match status" value="1"/>
</dbReference>
<evidence type="ECO:0000256" key="8">
    <source>
        <dbReference type="ARBA" id="ARBA00022975"/>
    </source>
</evidence>
<dbReference type="PANTHER" id="PTHR48109:SF1">
    <property type="entry name" value="DIHYDROOROTATE DEHYDROGENASE (FUMARATE)"/>
    <property type="match status" value="1"/>
</dbReference>
<dbReference type="GO" id="GO:0004152">
    <property type="term" value="F:dihydroorotate dehydrogenase activity"/>
    <property type="evidence" value="ECO:0007669"/>
    <property type="project" value="InterPro"/>
</dbReference>
<dbReference type="AlphaFoldDB" id="X1J6H5"/>
<evidence type="ECO:0000256" key="7">
    <source>
        <dbReference type="ARBA" id="ARBA00022643"/>
    </source>
</evidence>
<dbReference type="NCBIfam" id="NF005574">
    <property type="entry name" value="PRK07259.1"/>
    <property type="match status" value="1"/>
</dbReference>
<evidence type="ECO:0000256" key="3">
    <source>
        <dbReference type="ARBA" id="ARBA00004725"/>
    </source>
</evidence>
<dbReference type="GO" id="GO:0005737">
    <property type="term" value="C:cytoplasm"/>
    <property type="evidence" value="ECO:0007669"/>
    <property type="project" value="UniProtKB-SubCell"/>
</dbReference>
<proteinExistence type="inferred from homology"/>
<gene>
    <name evidence="11" type="ORF">S06H3_05822</name>
</gene>
<evidence type="ECO:0000256" key="6">
    <source>
        <dbReference type="ARBA" id="ARBA00022630"/>
    </source>
</evidence>
<dbReference type="FunFam" id="3.20.20.70:FF:000027">
    <property type="entry name" value="Dihydropyrimidine dehydrogenase [NADP(+)]"/>
    <property type="match status" value="1"/>
</dbReference>
<keyword evidence="5" id="KW-0963">Cytoplasm</keyword>
<dbReference type="InterPro" id="IPR013785">
    <property type="entry name" value="Aldolase_TIM"/>
</dbReference>
<organism evidence="11">
    <name type="scientific">marine sediment metagenome</name>
    <dbReference type="NCBI Taxonomy" id="412755"/>
    <lineage>
        <taxon>unclassified sequences</taxon>
        <taxon>metagenomes</taxon>
        <taxon>ecological metagenomes</taxon>
    </lineage>
</organism>